<feature type="compositionally biased region" description="Low complexity" evidence="5">
    <location>
        <begin position="167"/>
        <end position="186"/>
    </location>
</feature>
<dbReference type="SUPFAM" id="SSF52738">
    <property type="entry name" value="Methylesterase CheB, C-terminal domain"/>
    <property type="match status" value="1"/>
</dbReference>
<evidence type="ECO:0000256" key="1">
    <source>
        <dbReference type="ARBA" id="ARBA00022801"/>
    </source>
</evidence>
<dbReference type="PANTHER" id="PTHR42872:SF6">
    <property type="entry name" value="PROTEIN-GLUTAMATE METHYLESTERASE_PROTEIN-GLUTAMINE GLUTAMINASE"/>
    <property type="match status" value="1"/>
</dbReference>
<protein>
    <recommendedName>
        <fullName evidence="2">protein-glutamate methylesterase</fullName>
        <ecNumber evidence="2">3.1.1.61</ecNumber>
    </recommendedName>
</protein>
<proteinExistence type="predicted"/>
<dbReference type="PANTHER" id="PTHR42872">
    <property type="entry name" value="PROTEIN-GLUTAMATE METHYLESTERASE/PROTEIN-GLUTAMINE GLUTAMINASE"/>
    <property type="match status" value="1"/>
</dbReference>
<evidence type="ECO:0000313" key="7">
    <source>
        <dbReference type="EMBL" id="GAA4870297.1"/>
    </source>
</evidence>
<evidence type="ECO:0000256" key="4">
    <source>
        <dbReference type="PROSITE-ProRule" id="PRU00050"/>
    </source>
</evidence>
<evidence type="ECO:0000256" key="3">
    <source>
        <dbReference type="ARBA" id="ARBA00048267"/>
    </source>
</evidence>
<reference evidence="8" key="1">
    <citation type="journal article" date="2019" name="Int. J. Syst. Evol. Microbiol.">
        <title>The Global Catalogue of Microorganisms (GCM) 10K type strain sequencing project: providing services to taxonomists for standard genome sequencing and annotation.</title>
        <authorList>
            <consortium name="The Broad Institute Genomics Platform"/>
            <consortium name="The Broad Institute Genome Sequencing Center for Infectious Disease"/>
            <person name="Wu L."/>
            <person name="Ma J."/>
        </authorList>
    </citation>
    <scope>NUCLEOTIDE SEQUENCE [LARGE SCALE GENOMIC DNA]</scope>
    <source>
        <strain evidence="8">JCM 18392</strain>
    </source>
</reference>
<evidence type="ECO:0000256" key="5">
    <source>
        <dbReference type="SAM" id="MobiDB-lite"/>
    </source>
</evidence>
<dbReference type="Pfam" id="PF01339">
    <property type="entry name" value="CheB_methylest"/>
    <property type="match status" value="1"/>
</dbReference>
<keyword evidence="1" id="KW-0378">Hydrolase</keyword>
<dbReference type="InterPro" id="IPR000673">
    <property type="entry name" value="Sig_transdc_resp-reg_Me-estase"/>
</dbReference>
<organism evidence="7 8">
    <name type="scientific">Luteimonas vadosa</name>
    <dbReference type="NCBI Taxonomy" id="1165507"/>
    <lineage>
        <taxon>Bacteria</taxon>
        <taxon>Pseudomonadati</taxon>
        <taxon>Pseudomonadota</taxon>
        <taxon>Gammaproteobacteria</taxon>
        <taxon>Lysobacterales</taxon>
        <taxon>Lysobacteraceae</taxon>
        <taxon>Luteimonas</taxon>
    </lineage>
</organism>
<evidence type="ECO:0000313" key="8">
    <source>
        <dbReference type="Proteomes" id="UP001501323"/>
    </source>
</evidence>
<dbReference type="Proteomes" id="UP001501323">
    <property type="component" value="Unassembled WGS sequence"/>
</dbReference>
<feature type="region of interest" description="Disordered" evidence="5">
    <location>
        <begin position="156"/>
        <end position="193"/>
    </location>
</feature>
<comment type="caution">
    <text evidence="7">The sequence shown here is derived from an EMBL/GenBank/DDBJ whole genome shotgun (WGS) entry which is preliminary data.</text>
</comment>
<sequence length="399" mass="41021">MTADATRAVLLARPGEARTRLASALDAAGAEVVLAADPSETDPEQVRGLAPRVVLVALEPAIENALDAYEALFSDPAVTVLFDEADVAAQREGWDAARWTRHLSAKLHGRDDVLPPGGEADDDMHPTPGPLQARVEPGELDAALFEGEALELAADVPRDDDYLGPYDAEPGGDAAPEAGSPGNDGDAQADADDGDDLKAMFANLSLVDDQDDAPGDAPDPGADAARGAVVLEGGIGGPDAVRQLLSALPQGFPRPVLVRLQLDGGRYDRLAQQMAKASSMPVLLAEPGQALEPGNVYFLAPNMGMESEPGALRFAESSAPAAELYRHLAAADSALVLLSGSDPALVDGVLEHGGQGALVAAQPASDCYEPTAAAALVERGGDACALGDLAQLLAARWTT</sequence>
<name>A0ABP9E9B1_9GAMM</name>
<keyword evidence="8" id="KW-1185">Reference proteome</keyword>
<dbReference type="EMBL" id="BAABJY010000003">
    <property type="protein sequence ID" value="GAA4870297.1"/>
    <property type="molecule type" value="Genomic_DNA"/>
</dbReference>
<dbReference type="InterPro" id="IPR035909">
    <property type="entry name" value="CheB_C"/>
</dbReference>
<evidence type="ECO:0000256" key="2">
    <source>
        <dbReference type="ARBA" id="ARBA00039140"/>
    </source>
</evidence>
<feature type="domain" description="CheB-type methylesterase" evidence="6">
    <location>
        <begin position="218"/>
        <end position="326"/>
    </location>
</feature>
<accession>A0ABP9E9B1</accession>
<comment type="caution">
    <text evidence="4">Lacks conserved residue(s) required for the propagation of feature annotation.</text>
</comment>
<dbReference type="RefSeq" id="WP_345295740.1">
    <property type="nucleotide sequence ID" value="NZ_BAABJY010000003.1"/>
</dbReference>
<feature type="region of interest" description="Disordered" evidence="5">
    <location>
        <begin position="108"/>
        <end position="134"/>
    </location>
</feature>
<gene>
    <name evidence="7" type="ORF">GCM10023332_23530</name>
</gene>
<evidence type="ECO:0000259" key="6">
    <source>
        <dbReference type="PROSITE" id="PS50122"/>
    </source>
</evidence>
<dbReference type="PROSITE" id="PS50122">
    <property type="entry name" value="CHEB"/>
    <property type="match status" value="1"/>
</dbReference>
<dbReference type="EC" id="3.1.1.61" evidence="2"/>
<dbReference type="Gene3D" id="3.40.50.180">
    <property type="entry name" value="Methylesterase CheB, C-terminal domain"/>
    <property type="match status" value="1"/>
</dbReference>
<comment type="catalytic activity">
    <reaction evidence="3">
        <text>[protein]-L-glutamate 5-O-methyl ester + H2O = L-glutamyl-[protein] + methanol + H(+)</text>
        <dbReference type="Rhea" id="RHEA:23236"/>
        <dbReference type="Rhea" id="RHEA-COMP:10208"/>
        <dbReference type="Rhea" id="RHEA-COMP:10311"/>
        <dbReference type="ChEBI" id="CHEBI:15377"/>
        <dbReference type="ChEBI" id="CHEBI:15378"/>
        <dbReference type="ChEBI" id="CHEBI:17790"/>
        <dbReference type="ChEBI" id="CHEBI:29973"/>
        <dbReference type="ChEBI" id="CHEBI:82795"/>
        <dbReference type="EC" id="3.1.1.61"/>
    </reaction>
</comment>